<protein>
    <recommendedName>
        <fullName evidence="5">Glycosyltransferase family 25 protein</fullName>
    </recommendedName>
</protein>
<feature type="region of interest" description="Disordered" evidence="1">
    <location>
        <begin position="326"/>
        <end position="359"/>
    </location>
</feature>
<sequence>MIARSPPRVLRPVSFFTIFFCFFYVLISSRDSSSSYANSSSRAMRHPTAGRMLDIPVLPAANLTLGFGAVAAVSVPTSPRQNELIMAAQITGLQLSIPVQPSWSEEDTKAIKAEKGSTISHGSALAWLGHLNTLRWFLTTNLTTALILEDDVNWDIHLRTLQAPRTAAAMRYLMSQDDKTRDAELKGPVDEDTYWGPTDQWDMLYLGHCGENFNPGKWNFRVKRAGFEDQSMPRRQDMHADTRALLNAIDMPEDVRVVHRSIRPLCTFAYAVTRYAAEKLLMEIAPKEREGGTVAFDVRLLEGCRNLGLKCWSVNPELFHHVEGKSEISKVDRKANETSTETNSHKHNNSDRPKSYEEIHTKAPKGEGTRLARARHKLAKARHAAQQRLVDGKVVHAGDMSLDRESNTGEILHKQKVLVKTVPIAGIDSPKAPNIVCGARMSNVQWGDDKTIEYLAEKVGRDGICVRNIAEQQKKDAEEEALRVVVKKKGWIKRF</sequence>
<evidence type="ECO:0008006" key="5">
    <source>
        <dbReference type="Google" id="ProtNLM"/>
    </source>
</evidence>
<reference evidence="4" key="1">
    <citation type="journal article" date="2020" name="Stud. Mycol.">
        <title>101 Dothideomycetes genomes: A test case for predicting lifestyles and emergence of pathogens.</title>
        <authorList>
            <person name="Haridas S."/>
            <person name="Albert R."/>
            <person name="Binder M."/>
            <person name="Bloem J."/>
            <person name="LaButti K."/>
            <person name="Salamov A."/>
            <person name="Andreopoulos B."/>
            <person name="Baker S."/>
            <person name="Barry K."/>
            <person name="Bills G."/>
            <person name="Bluhm B."/>
            <person name="Cannon C."/>
            <person name="Castanera R."/>
            <person name="Culley D."/>
            <person name="Daum C."/>
            <person name="Ezra D."/>
            <person name="Gonzalez J."/>
            <person name="Henrissat B."/>
            <person name="Kuo A."/>
            <person name="Liang C."/>
            <person name="Lipzen A."/>
            <person name="Lutzoni F."/>
            <person name="Magnuson J."/>
            <person name="Mondo S."/>
            <person name="Nolan M."/>
            <person name="Ohm R."/>
            <person name="Pangilinan J."/>
            <person name="Park H.-J."/>
            <person name="Ramirez L."/>
            <person name="Alfaro M."/>
            <person name="Sun H."/>
            <person name="Tritt A."/>
            <person name="Yoshinaga Y."/>
            <person name="Zwiers L.-H."/>
            <person name="Turgeon B."/>
            <person name="Goodwin S."/>
            <person name="Spatafora J."/>
            <person name="Crous P."/>
            <person name="Grigoriev I."/>
        </authorList>
    </citation>
    <scope>NUCLEOTIDE SEQUENCE [LARGE SCALE GENOMIC DNA]</scope>
    <source>
        <strain evidence="4">CECT 20119</strain>
    </source>
</reference>
<dbReference type="OrthoDB" id="47375at2759"/>
<accession>A0A6A6G464</accession>
<dbReference type="Proteomes" id="UP000799538">
    <property type="component" value="Unassembled WGS sequence"/>
</dbReference>
<evidence type="ECO:0000313" key="4">
    <source>
        <dbReference type="Proteomes" id="UP000799538"/>
    </source>
</evidence>
<evidence type="ECO:0000256" key="2">
    <source>
        <dbReference type="SAM" id="Phobius"/>
    </source>
</evidence>
<dbReference type="AlphaFoldDB" id="A0A6A6G464"/>
<dbReference type="EMBL" id="ML992512">
    <property type="protein sequence ID" value="KAF2220555.1"/>
    <property type="molecule type" value="Genomic_DNA"/>
</dbReference>
<feature type="transmembrane region" description="Helical" evidence="2">
    <location>
        <begin position="9"/>
        <end position="27"/>
    </location>
</feature>
<gene>
    <name evidence="3" type="ORF">BDZ85DRAFT_297999</name>
</gene>
<name>A0A6A6G464_9PEZI</name>
<keyword evidence="2" id="KW-1133">Transmembrane helix</keyword>
<feature type="compositionally biased region" description="Basic and acidic residues" evidence="1">
    <location>
        <begin position="326"/>
        <end position="336"/>
    </location>
</feature>
<evidence type="ECO:0000256" key="1">
    <source>
        <dbReference type="SAM" id="MobiDB-lite"/>
    </source>
</evidence>
<keyword evidence="2" id="KW-0472">Membrane</keyword>
<organism evidence="3 4">
    <name type="scientific">Elsinoe ampelina</name>
    <dbReference type="NCBI Taxonomy" id="302913"/>
    <lineage>
        <taxon>Eukaryota</taxon>
        <taxon>Fungi</taxon>
        <taxon>Dikarya</taxon>
        <taxon>Ascomycota</taxon>
        <taxon>Pezizomycotina</taxon>
        <taxon>Dothideomycetes</taxon>
        <taxon>Dothideomycetidae</taxon>
        <taxon>Myriangiales</taxon>
        <taxon>Elsinoaceae</taxon>
        <taxon>Elsinoe</taxon>
    </lineage>
</organism>
<keyword evidence="4" id="KW-1185">Reference proteome</keyword>
<evidence type="ECO:0000313" key="3">
    <source>
        <dbReference type="EMBL" id="KAF2220555.1"/>
    </source>
</evidence>
<feature type="compositionally biased region" description="Basic and acidic residues" evidence="1">
    <location>
        <begin position="348"/>
        <end position="359"/>
    </location>
</feature>
<proteinExistence type="predicted"/>
<keyword evidence="2" id="KW-0812">Transmembrane</keyword>